<dbReference type="PROSITE" id="PS50011">
    <property type="entry name" value="PROTEIN_KINASE_DOM"/>
    <property type="match status" value="1"/>
</dbReference>
<evidence type="ECO:0000259" key="8">
    <source>
        <dbReference type="PROSITE" id="PS50003"/>
    </source>
</evidence>
<feature type="domain" description="PH" evidence="8">
    <location>
        <begin position="4"/>
        <end position="117"/>
    </location>
</feature>
<feature type="domain" description="AGC-kinase C-terminal" evidence="10">
    <location>
        <begin position="477"/>
        <end position="578"/>
    </location>
</feature>
<reference evidence="11 12" key="1">
    <citation type="submission" date="2024-04" db="EMBL/GenBank/DDBJ databases">
        <title>Tritrichomonas musculus Genome.</title>
        <authorList>
            <person name="Alves-Ferreira E."/>
            <person name="Grigg M."/>
            <person name="Lorenzi H."/>
            <person name="Galac M."/>
        </authorList>
    </citation>
    <scope>NUCLEOTIDE SEQUENCE [LARGE SCALE GENOMIC DNA]</scope>
    <source>
        <strain evidence="11 12">EAF2021</strain>
    </source>
</reference>
<organism evidence="11 12">
    <name type="scientific">Tritrichomonas musculus</name>
    <dbReference type="NCBI Taxonomy" id="1915356"/>
    <lineage>
        <taxon>Eukaryota</taxon>
        <taxon>Metamonada</taxon>
        <taxon>Parabasalia</taxon>
        <taxon>Tritrichomonadida</taxon>
        <taxon>Tritrichomonadidae</taxon>
        <taxon>Tritrichomonas</taxon>
    </lineage>
</organism>
<dbReference type="PROSITE" id="PS51285">
    <property type="entry name" value="AGC_KINASE_CTER"/>
    <property type="match status" value="1"/>
</dbReference>
<keyword evidence="5" id="KW-0418">Kinase</keyword>
<comment type="similarity">
    <text evidence="1">Belongs to the protein kinase superfamily. AGC Ser/Thr protein kinase family. RAC subfamily.</text>
</comment>
<evidence type="ECO:0000259" key="9">
    <source>
        <dbReference type="PROSITE" id="PS50011"/>
    </source>
</evidence>
<evidence type="ECO:0000259" key="10">
    <source>
        <dbReference type="PROSITE" id="PS51285"/>
    </source>
</evidence>
<evidence type="ECO:0000256" key="4">
    <source>
        <dbReference type="ARBA" id="ARBA00022741"/>
    </source>
</evidence>
<dbReference type="Proteomes" id="UP001470230">
    <property type="component" value="Unassembled WGS sequence"/>
</dbReference>
<keyword evidence="12" id="KW-1185">Reference proteome</keyword>
<evidence type="ECO:0000256" key="7">
    <source>
        <dbReference type="SAM" id="MobiDB-lite"/>
    </source>
</evidence>
<keyword evidence="2" id="KW-0723">Serine/threonine-protein kinase</keyword>
<dbReference type="Gene3D" id="2.30.29.30">
    <property type="entry name" value="Pleckstrin-homology domain (PH domain)/Phosphotyrosine-binding domain (PTB)"/>
    <property type="match status" value="1"/>
</dbReference>
<dbReference type="InterPro" id="IPR008271">
    <property type="entry name" value="Ser/Thr_kinase_AS"/>
</dbReference>
<protein>
    <recommendedName>
        <fullName evidence="13">Non-specific serine/threonine protein kinase</fullName>
    </recommendedName>
</protein>
<dbReference type="InterPro" id="IPR011009">
    <property type="entry name" value="Kinase-like_dom_sf"/>
</dbReference>
<evidence type="ECO:0000256" key="5">
    <source>
        <dbReference type="ARBA" id="ARBA00022777"/>
    </source>
</evidence>
<dbReference type="InterPro" id="IPR000719">
    <property type="entry name" value="Prot_kinase_dom"/>
</dbReference>
<accession>A0ABR2KV43</accession>
<keyword evidence="3" id="KW-0808">Transferase</keyword>
<dbReference type="Pfam" id="PF00069">
    <property type="entry name" value="Pkinase"/>
    <property type="match status" value="1"/>
</dbReference>
<dbReference type="CDD" id="cd00821">
    <property type="entry name" value="PH"/>
    <property type="match status" value="1"/>
</dbReference>
<dbReference type="SMART" id="SM00133">
    <property type="entry name" value="S_TK_X"/>
    <property type="match status" value="1"/>
</dbReference>
<dbReference type="PANTHER" id="PTHR24351">
    <property type="entry name" value="RIBOSOMAL PROTEIN S6 KINASE"/>
    <property type="match status" value="1"/>
</dbReference>
<comment type="caution">
    <text evidence="11">The sequence shown here is derived from an EMBL/GenBank/DDBJ whole genome shotgun (WGS) entry which is preliminary data.</text>
</comment>
<evidence type="ECO:0008006" key="13">
    <source>
        <dbReference type="Google" id="ProtNLM"/>
    </source>
</evidence>
<dbReference type="InterPro" id="IPR001849">
    <property type="entry name" value="PH_domain"/>
</dbReference>
<dbReference type="SUPFAM" id="SSF50729">
    <property type="entry name" value="PH domain-like"/>
    <property type="match status" value="1"/>
</dbReference>
<keyword evidence="4" id="KW-0547">Nucleotide-binding</keyword>
<evidence type="ECO:0000313" key="12">
    <source>
        <dbReference type="Proteomes" id="UP001470230"/>
    </source>
</evidence>
<dbReference type="SMART" id="SM00233">
    <property type="entry name" value="PH"/>
    <property type="match status" value="1"/>
</dbReference>
<dbReference type="Gene3D" id="3.30.200.20">
    <property type="entry name" value="Phosphorylase Kinase, domain 1"/>
    <property type="match status" value="2"/>
</dbReference>
<evidence type="ECO:0000256" key="3">
    <source>
        <dbReference type="ARBA" id="ARBA00022679"/>
    </source>
</evidence>
<dbReference type="Pfam" id="PF00169">
    <property type="entry name" value="PH"/>
    <property type="match status" value="1"/>
</dbReference>
<dbReference type="SMART" id="SM00220">
    <property type="entry name" value="S_TKc"/>
    <property type="match status" value="1"/>
</dbReference>
<dbReference type="PROSITE" id="PS00108">
    <property type="entry name" value="PROTEIN_KINASE_ST"/>
    <property type="match status" value="1"/>
</dbReference>
<evidence type="ECO:0000313" key="11">
    <source>
        <dbReference type="EMBL" id="KAK8894997.1"/>
    </source>
</evidence>
<proteinExistence type="inferred from homology"/>
<name>A0ABR2KV43_9EUKA</name>
<gene>
    <name evidence="11" type="ORF">M9Y10_023439</name>
</gene>
<evidence type="ECO:0000256" key="6">
    <source>
        <dbReference type="ARBA" id="ARBA00022840"/>
    </source>
</evidence>
<sequence length="592" mass="68395">METPVSLRGWLKQKTQIFQKNRDWYCILIDNKLSLYKDDKFDKVNSQEKSQVPIEYQAIPVHSFNLSDVTDVHEVARVGSRSPSFQISFKMRLPIVFQCQTVDQCKKWVCALNVRHPTEKLSIHDFELLHVIGRGASGKVYLARKRSHQQIHQRPSYPSPTEPSSVSEIGIEDSEEKTNCPNRKVSSSSDLFIFNRVGSSRSCLSSNSFLVSTSMPNETDHDFTSDAENADSVLHLNPNPNSNGLFAIKAIRKDKIKNEVRKKSYIISERNILMLASHQFVTRLFYAFQNPQYYYFVLEYVAGGDMMHHLNHDVEFSPYQIRLYLAEIIVALRNLHLLGIIYRDLKLENILLDLEGHIKLADFGLARFNDGESNNNTMCGTFEYLAPEMVTENRQEQTLAVDYWCLGVLAYRLHFGTQPFHSQNRNRLFEMILKREPFYSRSADPIVVSLIKGLLTKDPKKRLGNIENDVTKHEYFKGIDWVKVANREYKPEFKPYVEFDESVENFDPLFTQEDPKESFISMPSDHDDDSLIVDIVQDDDDMIDQDRKNANKGNKNDQNEIDLTNFSLNNENSMLMDAMKPFADISQFVNSS</sequence>
<evidence type="ECO:0000256" key="1">
    <source>
        <dbReference type="ARBA" id="ARBA00006935"/>
    </source>
</evidence>
<dbReference type="InterPro" id="IPR011993">
    <property type="entry name" value="PH-like_dom_sf"/>
</dbReference>
<feature type="domain" description="Protein kinase" evidence="9">
    <location>
        <begin position="126"/>
        <end position="476"/>
    </location>
</feature>
<dbReference type="InterPro" id="IPR000961">
    <property type="entry name" value="AGC-kinase_C"/>
</dbReference>
<dbReference type="SUPFAM" id="SSF56112">
    <property type="entry name" value="Protein kinase-like (PK-like)"/>
    <property type="match status" value="1"/>
</dbReference>
<keyword evidence="6" id="KW-0067">ATP-binding</keyword>
<dbReference type="EMBL" id="JAPFFF010000003">
    <property type="protein sequence ID" value="KAK8894997.1"/>
    <property type="molecule type" value="Genomic_DNA"/>
</dbReference>
<dbReference type="Gene3D" id="1.10.510.10">
    <property type="entry name" value="Transferase(Phosphotransferase) domain 1"/>
    <property type="match status" value="1"/>
</dbReference>
<evidence type="ECO:0000256" key="2">
    <source>
        <dbReference type="ARBA" id="ARBA00022527"/>
    </source>
</evidence>
<feature type="region of interest" description="Disordered" evidence="7">
    <location>
        <begin position="148"/>
        <end position="182"/>
    </location>
</feature>
<dbReference type="PROSITE" id="PS50003">
    <property type="entry name" value="PH_DOMAIN"/>
    <property type="match status" value="1"/>
</dbReference>